<protein>
    <submittedName>
        <fullName evidence="3">Uncharacterized protein</fullName>
    </submittedName>
</protein>
<gene>
    <name evidence="3" type="primary">RvY_17348</name>
    <name evidence="3" type="synonym">RvY_17348.2</name>
    <name evidence="3" type="ORF">RvY_17348-2</name>
</gene>
<reference evidence="3 4" key="1">
    <citation type="journal article" date="2016" name="Nat. Commun.">
        <title>Extremotolerant tardigrade genome and improved radiotolerance of human cultured cells by tardigrade-unique protein.</title>
        <authorList>
            <person name="Hashimoto T."/>
            <person name="Horikawa D.D."/>
            <person name="Saito Y."/>
            <person name="Kuwahara H."/>
            <person name="Kozuka-Hata H."/>
            <person name="Shin-I T."/>
            <person name="Minakuchi Y."/>
            <person name="Ohishi K."/>
            <person name="Motoyama A."/>
            <person name="Aizu T."/>
            <person name="Enomoto A."/>
            <person name="Kondo K."/>
            <person name="Tanaka S."/>
            <person name="Hara Y."/>
            <person name="Koshikawa S."/>
            <person name="Sagara H."/>
            <person name="Miura T."/>
            <person name="Yokobori S."/>
            <person name="Miyagawa K."/>
            <person name="Suzuki Y."/>
            <person name="Kubo T."/>
            <person name="Oyama M."/>
            <person name="Kohara Y."/>
            <person name="Fujiyama A."/>
            <person name="Arakawa K."/>
            <person name="Katayama T."/>
            <person name="Toyoda A."/>
            <person name="Kunieda T."/>
        </authorList>
    </citation>
    <scope>NUCLEOTIDE SEQUENCE [LARGE SCALE GENOMIC DNA]</scope>
    <source>
        <strain evidence="3 4">YOKOZUNA-1</strain>
    </source>
</reference>
<keyword evidence="2" id="KW-0812">Transmembrane</keyword>
<dbReference type="AlphaFoldDB" id="A0A1D1W1U3"/>
<proteinExistence type="predicted"/>
<feature type="compositionally biased region" description="Polar residues" evidence="1">
    <location>
        <begin position="1"/>
        <end position="23"/>
    </location>
</feature>
<sequence>MEGSMSGTATDEEGSAQTETRNASPPHMEPPATENLPDVTEKTSRSKLFNRSSSYLLTEPLWMKAIRLSMIGMLSIIEVAIGMTYIVLLSALEVVLLGVYACIFLKRLVCYKLLGSARTEGTDQRNGPRPEQHLN</sequence>
<organism evidence="3 4">
    <name type="scientific">Ramazzottius varieornatus</name>
    <name type="common">Water bear</name>
    <name type="synonym">Tardigrade</name>
    <dbReference type="NCBI Taxonomy" id="947166"/>
    <lineage>
        <taxon>Eukaryota</taxon>
        <taxon>Metazoa</taxon>
        <taxon>Ecdysozoa</taxon>
        <taxon>Tardigrada</taxon>
        <taxon>Eutardigrada</taxon>
        <taxon>Parachela</taxon>
        <taxon>Hypsibioidea</taxon>
        <taxon>Ramazzottiidae</taxon>
        <taxon>Ramazzottius</taxon>
    </lineage>
</organism>
<evidence type="ECO:0000256" key="2">
    <source>
        <dbReference type="SAM" id="Phobius"/>
    </source>
</evidence>
<name>A0A1D1W1U3_RAMVA</name>
<evidence type="ECO:0000313" key="4">
    <source>
        <dbReference type="Proteomes" id="UP000186922"/>
    </source>
</evidence>
<keyword evidence="2" id="KW-1133">Transmembrane helix</keyword>
<keyword evidence="2" id="KW-0472">Membrane</keyword>
<dbReference type="Proteomes" id="UP000186922">
    <property type="component" value="Unassembled WGS sequence"/>
</dbReference>
<accession>A0A1D1W1U3</accession>
<evidence type="ECO:0000313" key="3">
    <source>
        <dbReference type="EMBL" id="GAV07522.1"/>
    </source>
</evidence>
<evidence type="ECO:0000256" key="1">
    <source>
        <dbReference type="SAM" id="MobiDB-lite"/>
    </source>
</evidence>
<keyword evidence="4" id="KW-1185">Reference proteome</keyword>
<feature type="transmembrane region" description="Helical" evidence="2">
    <location>
        <begin position="83"/>
        <end position="105"/>
    </location>
</feature>
<dbReference type="EMBL" id="BDGG01000015">
    <property type="protein sequence ID" value="GAV07522.1"/>
    <property type="molecule type" value="Genomic_DNA"/>
</dbReference>
<comment type="caution">
    <text evidence="3">The sequence shown here is derived from an EMBL/GenBank/DDBJ whole genome shotgun (WGS) entry which is preliminary data.</text>
</comment>
<feature type="region of interest" description="Disordered" evidence="1">
    <location>
        <begin position="1"/>
        <end position="46"/>
    </location>
</feature>